<dbReference type="Proteomes" id="UP000824988">
    <property type="component" value="Chromosome"/>
</dbReference>
<dbReference type="GO" id="GO:0036307">
    <property type="term" value="F:23S rRNA (adenine(2030)-N(6))-methyltransferase activity"/>
    <property type="evidence" value="ECO:0007669"/>
    <property type="project" value="UniProtKB-UniRule"/>
</dbReference>
<name>A0A8D5AM40_9GAMM</name>
<protein>
    <recommendedName>
        <fullName evidence="3">Ribosomal RNA large subunit methyltransferase J</fullName>
        <ecNumber evidence="3">2.1.1.266</ecNumber>
    </recommendedName>
    <alternativeName>
        <fullName evidence="3">23S rRNA (adenine(2030)-N6)-methyltransferase</fullName>
    </alternativeName>
    <alternativeName>
        <fullName evidence="3">23S rRNA m6A2030 methyltransferase</fullName>
    </alternativeName>
</protein>
<organism evidence="4 5">
    <name type="scientific">Methylogaea oryzae</name>
    <dbReference type="NCBI Taxonomy" id="1295382"/>
    <lineage>
        <taxon>Bacteria</taxon>
        <taxon>Pseudomonadati</taxon>
        <taxon>Pseudomonadota</taxon>
        <taxon>Gammaproteobacteria</taxon>
        <taxon>Methylococcales</taxon>
        <taxon>Methylococcaceae</taxon>
        <taxon>Methylogaea</taxon>
    </lineage>
</organism>
<feature type="binding site" evidence="3">
    <location>
        <position position="42"/>
    </location>
    <ligand>
        <name>S-adenosyl-L-methionine</name>
        <dbReference type="ChEBI" id="CHEBI:59789"/>
    </ligand>
</feature>
<feature type="site" description="Interaction with substrate rRNA" evidence="3">
    <location>
        <position position="4"/>
    </location>
</feature>
<comment type="similarity">
    <text evidence="3">Belongs to the RlmJ family.</text>
</comment>
<dbReference type="PANTHER" id="PTHR37426:SF1">
    <property type="entry name" value="RIBOSOMAL RNA LARGE SUBUNIT METHYLTRANSFERASE J"/>
    <property type="match status" value="1"/>
</dbReference>
<accession>A0A8D5AM40</accession>
<comment type="subunit">
    <text evidence="3">Monomer.</text>
</comment>
<keyword evidence="3" id="KW-0694">RNA-binding</keyword>
<feature type="binding site" evidence="3">
    <location>
        <position position="100"/>
    </location>
    <ligand>
        <name>S-adenosyl-L-methionine</name>
        <dbReference type="ChEBI" id="CHEBI:59789"/>
    </ligand>
</feature>
<dbReference type="InterPro" id="IPR007473">
    <property type="entry name" value="RlmJ"/>
</dbReference>
<keyword evidence="2 3" id="KW-0808">Transferase</keyword>
<keyword evidence="1 3" id="KW-0489">Methyltransferase</keyword>
<comment type="function">
    <text evidence="3">Specifically methylates the adenine in position 2030 of 23S rRNA.</text>
</comment>
<comment type="catalytic activity">
    <reaction evidence="3">
        <text>adenosine(2030) in 23S rRNA + S-adenosyl-L-methionine = N(6)-methyladenosine(2030) in 23S rRNA + S-adenosyl-L-homocysteine + H(+)</text>
        <dbReference type="Rhea" id="RHEA:43736"/>
        <dbReference type="Rhea" id="RHEA-COMP:10668"/>
        <dbReference type="Rhea" id="RHEA-COMP:10669"/>
        <dbReference type="ChEBI" id="CHEBI:15378"/>
        <dbReference type="ChEBI" id="CHEBI:57856"/>
        <dbReference type="ChEBI" id="CHEBI:59789"/>
        <dbReference type="ChEBI" id="CHEBI:74411"/>
        <dbReference type="ChEBI" id="CHEBI:74449"/>
        <dbReference type="EC" id="2.1.1.266"/>
    </reaction>
</comment>
<evidence type="ECO:0000256" key="3">
    <source>
        <dbReference type="HAMAP-Rule" id="MF_00934"/>
    </source>
</evidence>
<dbReference type="PANTHER" id="PTHR37426">
    <property type="entry name" value="RIBOSOMAL RNA LARGE SUBUNIT METHYLTRANSFERASE J"/>
    <property type="match status" value="1"/>
</dbReference>
<dbReference type="GO" id="GO:0005829">
    <property type="term" value="C:cytosol"/>
    <property type="evidence" value="ECO:0007669"/>
    <property type="project" value="TreeGrafter"/>
</dbReference>
<dbReference type="GO" id="GO:0003723">
    <property type="term" value="F:RNA binding"/>
    <property type="evidence" value="ECO:0007669"/>
    <property type="project" value="UniProtKB-UniRule"/>
</dbReference>
<feature type="binding site" evidence="3">
    <location>
        <position position="19"/>
    </location>
    <ligand>
        <name>S-adenosyl-L-methionine</name>
        <dbReference type="ChEBI" id="CHEBI:59789"/>
    </ligand>
</feature>
<dbReference type="HAMAP" id="MF_00934">
    <property type="entry name" value="23SrRNA_methyltr_J"/>
    <property type="match status" value="1"/>
</dbReference>
<evidence type="ECO:0000256" key="1">
    <source>
        <dbReference type="ARBA" id="ARBA00022603"/>
    </source>
</evidence>
<proteinExistence type="inferred from homology"/>
<keyword evidence="5" id="KW-1185">Reference proteome</keyword>
<dbReference type="Pfam" id="PF04378">
    <property type="entry name" value="RsmJ"/>
    <property type="match status" value="1"/>
</dbReference>
<dbReference type="KEGG" id="moz:MoryE10_33870"/>
<evidence type="ECO:0000313" key="4">
    <source>
        <dbReference type="EMBL" id="BBL72781.1"/>
    </source>
</evidence>
<dbReference type="AlphaFoldDB" id="A0A8D5AM40"/>
<dbReference type="InterPro" id="IPR002052">
    <property type="entry name" value="DNA_methylase_N6_adenine_CS"/>
</dbReference>
<gene>
    <name evidence="3 4" type="primary">rlmJ</name>
    <name evidence="4" type="ORF">MoryE10_33870</name>
</gene>
<dbReference type="EC" id="2.1.1.266" evidence="3"/>
<dbReference type="PROSITE" id="PS00092">
    <property type="entry name" value="N6_MTASE"/>
    <property type="match status" value="1"/>
</dbReference>
<dbReference type="RefSeq" id="WP_221047757.1">
    <property type="nucleotide sequence ID" value="NZ_AP019782.1"/>
</dbReference>
<feature type="active site" description="Proton acceptor" evidence="3">
    <location>
        <position position="164"/>
    </location>
</feature>
<feature type="binding site" evidence="3">
    <location>
        <begin position="143"/>
        <end position="144"/>
    </location>
    <ligand>
        <name>S-adenosyl-L-methionine</name>
        <dbReference type="ChEBI" id="CHEBI:59789"/>
    </ligand>
</feature>
<evidence type="ECO:0000313" key="5">
    <source>
        <dbReference type="Proteomes" id="UP000824988"/>
    </source>
</evidence>
<keyword evidence="3" id="KW-0698">rRNA processing</keyword>
<feature type="binding site" evidence="3">
    <location>
        <position position="118"/>
    </location>
    <ligand>
        <name>S-adenosyl-L-methionine</name>
        <dbReference type="ChEBI" id="CHEBI:59789"/>
    </ligand>
</feature>
<dbReference type="EMBL" id="AP019782">
    <property type="protein sequence ID" value="BBL72781.1"/>
    <property type="molecule type" value="Genomic_DNA"/>
</dbReference>
<feature type="binding site" evidence="3">
    <location>
        <position position="164"/>
    </location>
    <ligand>
        <name>S-adenosyl-L-methionine</name>
        <dbReference type="ChEBI" id="CHEBI:59789"/>
    </ligand>
</feature>
<keyword evidence="3" id="KW-0949">S-adenosyl-L-methionine</keyword>
<sequence length="283" mass="32363">MLSYRHIFHAGNFADVLKHAILGLLVQALKRKDKPFFYLDTHAGCGRYDLQNGAAQKNCEHLQGIAKLWERPGNSPLLRPYLDTVAALNSQGNLRYYPGSPRLVRHLLREHDRMALCELHSTDIEWLRREFDGDGQVTVLQQDGYQALKALLPPRERRGLVLIDPAFELKDERERLLKALFEAYRRWPTGTYAVWFPILDRNVAEAFYRRFRNSGIAKILLAELCVGPETSNLGMYGTGMIVINPPWQLDEDLKGLLPQLREVLAESGQGAWRLEWLAEETGG</sequence>
<dbReference type="GO" id="GO:0070475">
    <property type="term" value="P:rRNA base methylation"/>
    <property type="evidence" value="ECO:0007669"/>
    <property type="project" value="UniProtKB-UniRule"/>
</dbReference>
<evidence type="ECO:0000256" key="2">
    <source>
        <dbReference type="ARBA" id="ARBA00022679"/>
    </source>
</evidence>
<reference evidence="4" key="1">
    <citation type="submission" date="2019-06" db="EMBL/GenBank/DDBJ databases">
        <title>Complete genome sequence of Methylogaea oryzae strain JCM16910.</title>
        <authorList>
            <person name="Asakawa S."/>
        </authorList>
    </citation>
    <scope>NUCLEOTIDE SEQUENCE</scope>
    <source>
        <strain evidence="4">E10</strain>
    </source>
</reference>